<keyword evidence="1" id="KW-0812">Transmembrane</keyword>
<dbReference type="Proteomes" id="UP000311919">
    <property type="component" value="Unassembled WGS sequence"/>
</dbReference>
<reference evidence="2 3" key="1">
    <citation type="submission" date="2019-03" db="EMBL/GenBank/DDBJ databases">
        <title>An improved genome assembly of the fluke Schistosoma japonicum.</title>
        <authorList>
            <person name="Hu W."/>
            <person name="Luo F."/>
            <person name="Yin M."/>
            <person name="Mo X."/>
            <person name="Sun C."/>
            <person name="Wu Q."/>
            <person name="Zhu B."/>
            <person name="Xiang M."/>
            <person name="Wang J."/>
            <person name="Wang Y."/>
            <person name="Zhang T."/>
            <person name="Xu B."/>
            <person name="Zheng H."/>
            <person name="Feng Z."/>
        </authorList>
    </citation>
    <scope>NUCLEOTIDE SEQUENCE [LARGE SCALE GENOMIC DNA]</scope>
    <source>
        <strain evidence="2">HuSjv2</strain>
        <tissue evidence="2">Worms</tissue>
    </source>
</reference>
<feature type="transmembrane region" description="Helical" evidence="1">
    <location>
        <begin position="12"/>
        <end position="35"/>
    </location>
</feature>
<evidence type="ECO:0000313" key="2">
    <source>
        <dbReference type="EMBL" id="TNN09206.1"/>
    </source>
</evidence>
<comment type="caution">
    <text evidence="2">The sequence shown here is derived from an EMBL/GenBank/DDBJ whole genome shotgun (WGS) entry which is preliminary data.</text>
</comment>
<keyword evidence="1" id="KW-1133">Transmembrane helix</keyword>
<feature type="transmembrane region" description="Helical" evidence="1">
    <location>
        <begin position="124"/>
        <end position="149"/>
    </location>
</feature>
<feature type="transmembrane region" description="Helical" evidence="1">
    <location>
        <begin position="82"/>
        <end position="103"/>
    </location>
</feature>
<dbReference type="Gene3D" id="1.20.1070.10">
    <property type="entry name" value="Rhodopsin 7-helix transmembrane proteins"/>
    <property type="match status" value="1"/>
</dbReference>
<dbReference type="EMBL" id="SKCS01000397">
    <property type="protein sequence ID" value="TNN09206.1"/>
    <property type="molecule type" value="Genomic_DNA"/>
</dbReference>
<sequence>MNDSRIDTETHRITQICLSLSFCFTLLHIIFILYFKHIRQLYGLWIIIHCLFYSLSYLMMLITCSLSTMHIMHRIFGYLTDYCILTTMTMNLKSLIVIVYSLMNQQQIINSWFKNNIYLNNIKILCYIIEHIIVISLPIISIVLSILLFDTYKYISVDHEEFAEISCNLLPNHEHFYVFFPIIFILLLLQCICIIIITKYFIKQYQTTDNHYNLIDTLWKTTNINTRYWITIKFTITHSFVWFIAFLALLQASIALWHVFTLLYSLQAIYIIVNCTFTRPILDLLYQWREEMIDYYKHEHNLYIINHIINPNQQNDTKRSRNRNISIDT</sequence>
<gene>
    <name evidence="2" type="ORF">EWB00_006418</name>
</gene>
<protein>
    <submittedName>
        <fullName evidence="2">Uncharacterized protein</fullName>
    </submittedName>
</protein>
<keyword evidence="3" id="KW-1185">Reference proteome</keyword>
<proteinExistence type="predicted"/>
<name>A0A4Z2CY75_SCHJA</name>
<keyword evidence="1" id="KW-0472">Membrane</keyword>
<organism evidence="2 3">
    <name type="scientific">Schistosoma japonicum</name>
    <name type="common">Blood fluke</name>
    <dbReference type="NCBI Taxonomy" id="6182"/>
    <lineage>
        <taxon>Eukaryota</taxon>
        <taxon>Metazoa</taxon>
        <taxon>Spiralia</taxon>
        <taxon>Lophotrochozoa</taxon>
        <taxon>Platyhelminthes</taxon>
        <taxon>Trematoda</taxon>
        <taxon>Digenea</taxon>
        <taxon>Strigeidida</taxon>
        <taxon>Schistosomatoidea</taxon>
        <taxon>Schistosomatidae</taxon>
        <taxon>Schistosoma</taxon>
    </lineage>
</organism>
<dbReference type="AlphaFoldDB" id="A0A4Z2CY75"/>
<evidence type="ECO:0000313" key="3">
    <source>
        <dbReference type="Proteomes" id="UP000311919"/>
    </source>
</evidence>
<dbReference type="OrthoDB" id="6283593at2759"/>
<feature type="transmembrane region" description="Helical" evidence="1">
    <location>
        <begin position="42"/>
        <end position="62"/>
    </location>
</feature>
<evidence type="ECO:0000256" key="1">
    <source>
        <dbReference type="SAM" id="Phobius"/>
    </source>
</evidence>
<accession>A0A4Z2CY75</accession>
<feature type="transmembrane region" description="Helical" evidence="1">
    <location>
        <begin position="176"/>
        <end position="197"/>
    </location>
</feature>